<dbReference type="SUPFAM" id="SSF54427">
    <property type="entry name" value="NTF2-like"/>
    <property type="match status" value="1"/>
</dbReference>
<dbReference type="Gene3D" id="3.10.450.50">
    <property type="match status" value="1"/>
</dbReference>
<dbReference type="InterPro" id="IPR037401">
    <property type="entry name" value="SnoaL-like"/>
</dbReference>
<dbReference type="PANTHER" id="PTHR41252:SF1">
    <property type="entry name" value="BLR2505 PROTEIN"/>
    <property type="match status" value="1"/>
</dbReference>
<reference evidence="3" key="1">
    <citation type="submission" date="2021-11" db="EMBL/GenBank/DDBJ databases">
        <title>Cultivation dependent microbiological survey of springs from the worlds oldest radium mine currently devoted to the extraction of radon-saturated water.</title>
        <authorList>
            <person name="Kapinusova G."/>
            <person name="Smrhova T."/>
            <person name="Strejcek M."/>
            <person name="Suman J."/>
            <person name="Jani K."/>
            <person name="Pajer P."/>
            <person name="Uhlik O."/>
        </authorList>
    </citation>
    <scope>NUCLEOTIDE SEQUENCE [LARGE SCALE GENOMIC DNA]</scope>
    <source>
        <strain evidence="3">J379</strain>
    </source>
</reference>
<accession>A0ABY5PIT6</accession>
<evidence type="ECO:0000313" key="2">
    <source>
        <dbReference type="EMBL" id="UUY04450.1"/>
    </source>
</evidence>
<protein>
    <submittedName>
        <fullName evidence="2">Nuclear transport factor 2 family protein</fullName>
    </submittedName>
</protein>
<organism evidence="2 3">
    <name type="scientific">Svornostia abyssi</name>
    <dbReference type="NCBI Taxonomy" id="2898438"/>
    <lineage>
        <taxon>Bacteria</taxon>
        <taxon>Bacillati</taxon>
        <taxon>Actinomycetota</taxon>
        <taxon>Thermoleophilia</taxon>
        <taxon>Solirubrobacterales</taxon>
        <taxon>Baekduiaceae</taxon>
        <taxon>Svornostia</taxon>
    </lineage>
</organism>
<evidence type="ECO:0000259" key="1">
    <source>
        <dbReference type="Pfam" id="PF12680"/>
    </source>
</evidence>
<dbReference type="RefSeq" id="WP_353864932.1">
    <property type="nucleotide sequence ID" value="NZ_CP088295.1"/>
</dbReference>
<dbReference type="Pfam" id="PF12680">
    <property type="entry name" value="SnoaL_2"/>
    <property type="match status" value="1"/>
</dbReference>
<sequence>MTTATTPQTNAATVGAIYEAFGRGDVPAILERLAPDVAWEVVEPVDAAQAAGVPWLQPRHGRDAVPGFFAALSEHMEFNDFQVKRVVAADHVVIAEIGLDVTMKPSGAQLLTDEIHLWTFNDQGLVSAYRHYADTAKHIAAAGLS</sequence>
<gene>
    <name evidence="2" type="ORF">LRS13_02645</name>
</gene>
<name>A0ABY5PIT6_9ACTN</name>
<proteinExistence type="predicted"/>
<dbReference type="Proteomes" id="UP001058860">
    <property type="component" value="Chromosome"/>
</dbReference>
<evidence type="ECO:0000313" key="3">
    <source>
        <dbReference type="Proteomes" id="UP001058860"/>
    </source>
</evidence>
<dbReference type="InterPro" id="IPR032710">
    <property type="entry name" value="NTF2-like_dom_sf"/>
</dbReference>
<dbReference type="EMBL" id="CP088295">
    <property type="protein sequence ID" value="UUY04450.1"/>
    <property type="molecule type" value="Genomic_DNA"/>
</dbReference>
<feature type="domain" description="SnoaL-like" evidence="1">
    <location>
        <begin position="16"/>
        <end position="126"/>
    </location>
</feature>
<keyword evidence="3" id="KW-1185">Reference proteome</keyword>
<dbReference type="PANTHER" id="PTHR41252">
    <property type="entry name" value="BLR2505 PROTEIN"/>
    <property type="match status" value="1"/>
</dbReference>